<sequence length="203" mass="23057">LIKMNANVNEQSSNGNTPLFQAINNGNDYIVKLLIDKKANLYQNDNEGKSPLDIAKIKNNKNININQQYLINNGANVNYENEKGLTPLIYAIHKENLKMIDLLISHHVEIDKKNKNDGTTSLMYAINSQKMEIIEALVNNGFSLNEKDNKGETALFYAVRVKNFKIIEYLINHGANVESKNNNYENVLYPAVKSGKIRIIEYL</sequence>
<dbReference type="Pfam" id="PF00023">
    <property type="entry name" value="Ank"/>
    <property type="match status" value="1"/>
</dbReference>
<gene>
    <name evidence="4" type="ORF">BCR32DRAFT_182666</name>
</gene>
<keyword evidence="5" id="KW-1185">Reference proteome</keyword>
<organism evidence="4 5">
    <name type="scientific">Anaeromyces robustus</name>
    <dbReference type="NCBI Taxonomy" id="1754192"/>
    <lineage>
        <taxon>Eukaryota</taxon>
        <taxon>Fungi</taxon>
        <taxon>Fungi incertae sedis</taxon>
        <taxon>Chytridiomycota</taxon>
        <taxon>Chytridiomycota incertae sedis</taxon>
        <taxon>Neocallimastigomycetes</taxon>
        <taxon>Neocallimastigales</taxon>
        <taxon>Neocallimastigaceae</taxon>
        <taxon>Anaeromyces</taxon>
    </lineage>
</organism>
<dbReference type="Proteomes" id="UP000193944">
    <property type="component" value="Unassembled WGS sequence"/>
</dbReference>
<dbReference type="Gene3D" id="1.25.40.20">
    <property type="entry name" value="Ankyrin repeat-containing domain"/>
    <property type="match status" value="2"/>
</dbReference>
<accession>A0A1Y1XN66</accession>
<evidence type="ECO:0000313" key="4">
    <source>
        <dbReference type="EMBL" id="ORX87163.1"/>
    </source>
</evidence>
<feature type="repeat" description="ANK" evidence="3">
    <location>
        <begin position="150"/>
        <end position="182"/>
    </location>
</feature>
<feature type="repeat" description="ANK" evidence="3">
    <location>
        <begin position="14"/>
        <end position="46"/>
    </location>
</feature>
<comment type="caution">
    <text evidence="4">The sequence shown here is derived from an EMBL/GenBank/DDBJ whole genome shotgun (WGS) entry which is preliminary data.</text>
</comment>
<dbReference type="AlphaFoldDB" id="A0A1Y1XN66"/>
<dbReference type="Pfam" id="PF12796">
    <property type="entry name" value="Ank_2"/>
    <property type="match status" value="2"/>
</dbReference>
<proteinExistence type="predicted"/>
<feature type="non-terminal residue" evidence="4">
    <location>
        <position position="1"/>
    </location>
</feature>
<dbReference type="PROSITE" id="PS50297">
    <property type="entry name" value="ANK_REP_REGION"/>
    <property type="match status" value="4"/>
</dbReference>
<evidence type="ECO:0000256" key="3">
    <source>
        <dbReference type="PROSITE-ProRule" id="PRU00023"/>
    </source>
</evidence>
<keyword evidence="2 3" id="KW-0040">ANK repeat</keyword>
<dbReference type="InterPro" id="IPR036770">
    <property type="entry name" value="Ankyrin_rpt-contain_sf"/>
</dbReference>
<reference evidence="4 5" key="1">
    <citation type="submission" date="2016-08" db="EMBL/GenBank/DDBJ databases">
        <title>A Parts List for Fungal Cellulosomes Revealed by Comparative Genomics.</title>
        <authorList>
            <consortium name="DOE Joint Genome Institute"/>
            <person name="Haitjema C.H."/>
            <person name="Gilmore S.P."/>
            <person name="Henske J.K."/>
            <person name="Solomon K.V."/>
            <person name="De Groot R."/>
            <person name="Kuo A."/>
            <person name="Mondo S.J."/>
            <person name="Salamov A.A."/>
            <person name="Labutti K."/>
            <person name="Zhao Z."/>
            <person name="Chiniquy J."/>
            <person name="Barry K."/>
            <person name="Brewer H.M."/>
            <person name="Purvine S.O."/>
            <person name="Wright A.T."/>
            <person name="Boxma B."/>
            <person name="Van Alen T."/>
            <person name="Hackstein J.H."/>
            <person name="Baker S.E."/>
            <person name="Grigoriev I.V."/>
            <person name="O'Malley M.A."/>
        </authorList>
    </citation>
    <scope>NUCLEOTIDE SEQUENCE [LARGE SCALE GENOMIC DNA]</scope>
    <source>
        <strain evidence="4 5">S4</strain>
    </source>
</reference>
<dbReference type="PRINTS" id="PR01415">
    <property type="entry name" value="ANKYRIN"/>
</dbReference>
<dbReference type="OrthoDB" id="20872at2759"/>
<protein>
    <submittedName>
        <fullName evidence="4">Ankyrin</fullName>
    </submittedName>
</protein>
<dbReference type="SUPFAM" id="SSF48403">
    <property type="entry name" value="Ankyrin repeat"/>
    <property type="match status" value="1"/>
</dbReference>
<dbReference type="PROSITE" id="PS50088">
    <property type="entry name" value="ANK_REPEAT"/>
    <property type="match status" value="5"/>
</dbReference>
<evidence type="ECO:0000313" key="5">
    <source>
        <dbReference type="Proteomes" id="UP000193944"/>
    </source>
</evidence>
<dbReference type="SMART" id="SM00248">
    <property type="entry name" value="ANK"/>
    <property type="match status" value="5"/>
</dbReference>
<evidence type="ECO:0000256" key="2">
    <source>
        <dbReference type="ARBA" id="ARBA00023043"/>
    </source>
</evidence>
<reference evidence="4 5" key="2">
    <citation type="submission" date="2016-08" db="EMBL/GenBank/DDBJ databases">
        <title>Pervasive Adenine N6-methylation of Active Genes in Fungi.</title>
        <authorList>
            <consortium name="DOE Joint Genome Institute"/>
            <person name="Mondo S.J."/>
            <person name="Dannebaum R.O."/>
            <person name="Kuo R.C."/>
            <person name="Labutti K."/>
            <person name="Haridas S."/>
            <person name="Kuo A."/>
            <person name="Salamov A."/>
            <person name="Ahrendt S.R."/>
            <person name="Lipzen A."/>
            <person name="Sullivan W."/>
            <person name="Andreopoulos W.B."/>
            <person name="Clum A."/>
            <person name="Lindquist E."/>
            <person name="Daum C."/>
            <person name="Ramamoorthy G.K."/>
            <person name="Gryganskyi A."/>
            <person name="Culley D."/>
            <person name="Magnuson J.K."/>
            <person name="James T.Y."/>
            <person name="O'Malley M.A."/>
            <person name="Stajich J.E."/>
            <person name="Spatafora J.W."/>
            <person name="Visel A."/>
            <person name="Grigoriev I.V."/>
        </authorList>
    </citation>
    <scope>NUCLEOTIDE SEQUENCE [LARGE SCALE GENOMIC DNA]</scope>
    <source>
        <strain evidence="4 5">S4</strain>
    </source>
</reference>
<keyword evidence="1" id="KW-0677">Repeat</keyword>
<dbReference type="InterPro" id="IPR002110">
    <property type="entry name" value="Ankyrin_rpt"/>
</dbReference>
<dbReference type="STRING" id="1754192.A0A1Y1XN66"/>
<evidence type="ECO:0000256" key="1">
    <source>
        <dbReference type="ARBA" id="ARBA00022737"/>
    </source>
</evidence>
<feature type="repeat" description="ANK" evidence="3">
    <location>
        <begin position="83"/>
        <end position="115"/>
    </location>
</feature>
<feature type="non-terminal residue" evidence="4">
    <location>
        <position position="203"/>
    </location>
</feature>
<dbReference type="PANTHER" id="PTHR24171">
    <property type="entry name" value="ANKYRIN REPEAT DOMAIN-CONTAINING PROTEIN 39-RELATED"/>
    <property type="match status" value="1"/>
</dbReference>
<feature type="repeat" description="ANK" evidence="3">
    <location>
        <begin position="47"/>
        <end position="82"/>
    </location>
</feature>
<feature type="repeat" description="ANK" evidence="3">
    <location>
        <begin position="117"/>
        <end position="149"/>
    </location>
</feature>
<name>A0A1Y1XN66_9FUNG</name>
<dbReference type="EMBL" id="MCFG01000012">
    <property type="protein sequence ID" value="ORX87163.1"/>
    <property type="molecule type" value="Genomic_DNA"/>
</dbReference>